<keyword evidence="4" id="KW-1185">Reference proteome</keyword>
<keyword evidence="3" id="KW-0418">Kinase</keyword>
<feature type="non-terminal residue" evidence="3">
    <location>
        <position position="1"/>
    </location>
</feature>
<dbReference type="GO" id="GO:0016301">
    <property type="term" value="F:kinase activity"/>
    <property type="evidence" value="ECO:0007669"/>
    <property type="project" value="UniProtKB-KW"/>
</dbReference>
<protein>
    <submittedName>
        <fullName evidence="3">Serine/threonine-protein kinase kinX</fullName>
    </submittedName>
</protein>
<dbReference type="EMBL" id="QDEB01074252">
    <property type="protein sequence ID" value="RZC35078.1"/>
    <property type="molecule type" value="Genomic_DNA"/>
</dbReference>
<evidence type="ECO:0000313" key="3">
    <source>
        <dbReference type="EMBL" id="RZC35078.1"/>
    </source>
</evidence>
<feature type="compositionally biased region" description="Low complexity" evidence="1">
    <location>
        <begin position="111"/>
        <end position="122"/>
    </location>
</feature>
<dbReference type="AlphaFoldDB" id="A0A482VRT4"/>
<reference evidence="3 4" key="1">
    <citation type="submission" date="2017-03" db="EMBL/GenBank/DDBJ databases">
        <title>Genome of the blue death feigning beetle - Asbolus verrucosus.</title>
        <authorList>
            <person name="Rider S.D."/>
        </authorList>
    </citation>
    <scope>NUCLEOTIDE SEQUENCE [LARGE SCALE GENOMIC DNA]</scope>
    <source>
        <strain evidence="3">Butters</strain>
        <tissue evidence="3">Head and leg muscle</tissue>
    </source>
</reference>
<dbReference type="OrthoDB" id="371494at2759"/>
<dbReference type="Proteomes" id="UP000292052">
    <property type="component" value="Unassembled WGS sequence"/>
</dbReference>
<keyword evidence="3" id="KW-0808">Transferase</keyword>
<evidence type="ECO:0000256" key="1">
    <source>
        <dbReference type="SAM" id="MobiDB-lite"/>
    </source>
</evidence>
<dbReference type="PANTHER" id="PTHR47771">
    <property type="entry name" value="LD27203P-RELATED"/>
    <property type="match status" value="1"/>
</dbReference>
<dbReference type="InterPro" id="IPR000618">
    <property type="entry name" value="Insect_cuticle"/>
</dbReference>
<evidence type="ECO:0000313" key="4">
    <source>
        <dbReference type="Proteomes" id="UP000292052"/>
    </source>
</evidence>
<dbReference type="Pfam" id="PF00379">
    <property type="entry name" value="Chitin_bind_4"/>
    <property type="match status" value="1"/>
</dbReference>
<dbReference type="PANTHER" id="PTHR47771:SF14">
    <property type="entry name" value="RH73259P"/>
    <property type="match status" value="1"/>
</dbReference>
<name>A0A482VRT4_ASBVE</name>
<feature type="chain" id="PRO_5019806277" evidence="2">
    <location>
        <begin position="24"/>
        <end position="871"/>
    </location>
</feature>
<evidence type="ECO:0000256" key="2">
    <source>
        <dbReference type="SAM" id="SignalP"/>
    </source>
</evidence>
<dbReference type="STRING" id="1661398.A0A482VRT4"/>
<keyword evidence="2" id="KW-0732">Signal</keyword>
<feature type="region of interest" description="Disordered" evidence="1">
    <location>
        <begin position="106"/>
        <end position="126"/>
    </location>
</feature>
<proteinExistence type="predicted"/>
<accession>A0A482VRT4</accession>
<comment type="caution">
    <text evidence="3">The sequence shown here is derived from an EMBL/GenBank/DDBJ whole genome shotgun (WGS) entry which is preliminary data.</text>
</comment>
<organism evidence="3 4">
    <name type="scientific">Asbolus verrucosus</name>
    <name type="common">Desert ironclad beetle</name>
    <dbReference type="NCBI Taxonomy" id="1661398"/>
    <lineage>
        <taxon>Eukaryota</taxon>
        <taxon>Metazoa</taxon>
        <taxon>Ecdysozoa</taxon>
        <taxon>Arthropoda</taxon>
        <taxon>Hexapoda</taxon>
        <taxon>Insecta</taxon>
        <taxon>Pterygota</taxon>
        <taxon>Neoptera</taxon>
        <taxon>Endopterygota</taxon>
        <taxon>Coleoptera</taxon>
        <taxon>Polyphaga</taxon>
        <taxon>Cucujiformia</taxon>
        <taxon>Tenebrionidae</taxon>
        <taxon>Pimeliinae</taxon>
        <taxon>Asbolus</taxon>
    </lineage>
</organism>
<sequence>EVYTHHILLIILLLQDPPKYEYGYNIEDEKGTSHGKLETRDGIYALGRYYVQGTDSTHNVQYYADDWGYHPFIEYSNVGPHSKTRTQLLLGVEAVKALASNKYEGSVSGKSLSSQERIQQSQRQDEYDEASLSIANLGNFGSRTNVIGSGQRLIESTKDLINGQDVLRINNIISHNIEPSVETSTPRPVQTETITASSLIQEPIIVADLQEGSISSTENSVRLSQKHREEVYSTTGNTIETVSTKSYGITEPSAIIVTPRPVSTNFLAPITAGVQLQNVETKGNIETTVEIQKSLPYYLGKFEYVQNPSAVGYSEQTLTKESQSVSTTNVQTKAEENIELGKTLLAFPESQAETKGELRSNLQIQQLPEQSIKENFVEVDQQQAQGIQQQVAVQQVSTPVVIEKIVEKKVPYPVIQTKIVEKPVEVTKIVSTPYPVGVPVHIPIEVEKRVHVPVAVEKIVEKPIPQPYPVEKIVEKPVHVPVQVTKYVDRPYPVEKIVEKPVEVTKYVDRPYPVEKIVEKPVHVPVEVTKYVDRPYPVEKIVEKPVEVTKYVDRPYPVEKIVEKPVEVTKYVDRPYPVEKIVEKPVHFPVEVTKYVDRPYPVEKIVEKPVTKYVDRPYPIQVPVQVPVKVPVHVPVPQPYPVDRIVEKVVKQPYPVEVKVPVEKIVERKVPVPVEKIVEKPVPHYIDRPYPVHVQVPVPIAQAYVLQVPKIYQAYSVPTLKLTQTEQTQKLSAPIKTINDYKQQEQVQQEQNIFLQTTRYTTYAPTVKEYLPPQESVQANNGYLPPPPPPCDQQNSFSSKNVYYTIKPDDYIGLSPPKLPNDDGNNLRKFRNARSNFNSNNLRMEYGFMPPLIPSQEIDEHGNPIEKNSHK</sequence>
<feature type="signal peptide" evidence="2">
    <location>
        <begin position="1"/>
        <end position="23"/>
    </location>
</feature>
<gene>
    <name evidence="3" type="ORF">BDFB_001798</name>
</gene>